<dbReference type="FunFam" id="3.40.50.300:FF:001091">
    <property type="entry name" value="Probable disease resistance protein At1g61300"/>
    <property type="match status" value="1"/>
</dbReference>
<evidence type="ECO:0000256" key="8">
    <source>
        <dbReference type="ARBA" id="ARBA00022840"/>
    </source>
</evidence>
<dbReference type="OMA" id="RETHYYK"/>
<dbReference type="EnsemblPlants" id="QL10p064515:mrna">
    <property type="protein sequence ID" value="QL10p064515:mrna"/>
    <property type="gene ID" value="QL10p064515"/>
</dbReference>
<name>A0A7N2MTP9_QUELO</name>
<dbReference type="InterPro" id="IPR056789">
    <property type="entry name" value="LRR_R13L1-DRL21"/>
</dbReference>
<dbReference type="InterPro" id="IPR027417">
    <property type="entry name" value="P-loop_NTPase"/>
</dbReference>
<dbReference type="InParanoid" id="A0A7N2MTP9"/>
<protein>
    <recommendedName>
        <fullName evidence="12">BED-type domain-containing protein</fullName>
    </recommendedName>
</protein>
<dbReference type="Pfam" id="PF00931">
    <property type="entry name" value="NB-ARC"/>
    <property type="match status" value="1"/>
</dbReference>
<keyword evidence="1" id="KW-0433">Leucine-rich repeat</keyword>
<evidence type="ECO:0000256" key="6">
    <source>
        <dbReference type="ARBA" id="ARBA00022821"/>
    </source>
</evidence>
<dbReference type="InterPro" id="IPR058922">
    <property type="entry name" value="WHD_DRP"/>
</dbReference>
<feature type="region of interest" description="Disordered" evidence="11">
    <location>
        <begin position="1269"/>
        <end position="1319"/>
    </location>
</feature>
<keyword evidence="7" id="KW-0862">Zinc</keyword>
<dbReference type="Gene3D" id="1.20.5.4130">
    <property type="match status" value="1"/>
</dbReference>
<keyword evidence="4" id="KW-0547">Nucleotide-binding</keyword>
<dbReference type="GO" id="GO:0006952">
    <property type="term" value="P:defense response"/>
    <property type="evidence" value="ECO:0007669"/>
    <property type="project" value="UniProtKB-KW"/>
</dbReference>
<dbReference type="InterPro" id="IPR002182">
    <property type="entry name" value="NB-ARC"/>
</dbReference>
<dbReference type="SUPFAM" id="SSF52058">
    <property type="entry name" value="L domain-like"/>
    <property type="match status" value="1"/>
</dbReference>
<dbReference type="GO" id="GO:0043531">
    <property type="term" value="F:ADP binding"/>
    <property type="evidence" value="ECO:0007669"/>
    <property type="project" value="InterPro"/>
</dbReference>
<keyword evidence="6" id="KW-0611">Plant defense</keyword>
<dbReference type="PANTHER" id="PTHR36766:SF70">
    <property type="entry name" value="DISEASE RESISTANCE PROTEIN RGA4"/>
    <property type="match status" value="1"/>
</dbReference>
<dbReference type="Pfam" id="PF18052">
    <property type="entry name" value="Rx_N"/>
    <property type="match status" value="1"/>
</dbReference>
<keyword evidence="2" id="KW-0479">Metal-binding</keyword>
<dbReference type="InterPro" id="IPR036388">
    <property type="entry name" value="WH-like_DNA-bd_sf"/>
</dbReference>
<dbReference type="Pfam" id="PF25019">
    <property type="entry name" value="LRR_R13L1-DRL21"/>
    <property type="match status" value="2"/>
</dbReference>
<evidence type="ECO:0000256" key="5">
    <source>
        <dbReference type="ARBA" id="ARBA00022771"/>
    </source>
</evidence>
<evidence type="ECO:0000256" key="7">
    <source>
        <dbReference type="ARBA" id="ARBA00022833"/>
    </source>
</evidence>
<evidence type="ECO:0000256" key="4">
    <source>
        <dbReference type="ARBA" id="ARBA00022741"/>
    </source>
</evidence>
<keyword evidence="8" id="KW-0067">ATP-binding</keyword>
<evidence type="ECO:0000256" key="10">
    <source>
        <dbReference type="SAM" id="Coils"/>
    </source>
</evidence>
<dbReference type="FunFam" id="1.10.10.10:FF:000322">
    <property type="entry name" value="Probable disease resistance protein At1g63360"/>
    <property type="match status" value="1"/>
</dbReference>
<keyword evidence="10" id="KW-0175">Coiled coil</keyword>
<dbReference type="GO" id="GO:0005524">
    <property type="term" value="F:ATP binding"/>
    <property type="evidence" value="ECO:0007669"/>
    <property type="project" value="UniProtKB-KW"/>
</dbReference>
<dbReference type="InterPro" id="IPR041118">
    <property type="entry name" value="Rx_N"/>
</dbReference>
<evidence type="ECO:0000256" key="3">
    <source>
        <dbReference type="ARBA" id="ARBA00022737"/>
    </source>
</evidence>
<evidence type="ECO:0000256" key="1">
    <source>
        <dbReference type="ARBA" id="ARBA00022614"/>
    </source>
</evidence>
<dbReference type="GO" id="GO:0051707">
    <property type="term" value="P:response to other organism"/>
    <property type="evidence" value="ECO:0007669"/>
    <property type="project" value="UniProtKB-ARBA"/>
</dbReference>
<evidence type="ECO:0000256" key="11">
    <source>
        <dbReference type="SAM" id="MobiDB-lite"/>
    </source>
</evidence>
<dbReference type="Proteomes" id="UP000594261">
    <property type="component" value="Chromosome 10"/>
</dbReference>
<reference evidence="13 14" key="1">
    <citation type="journal article" date="2016" name="G3 (Bethesda)">
        <title>First Draft Assembly and Annotation of the Genome of a California Endemic Oak Quercus lobata Nee (Fagaceae).</title>
        <authorList>
            <person name="Sork V.L."/>
            <person name="Fitz-Gibbon S.T."/>
            <person name="Puiu D."/>
            <person name="Crepeau M."/>
            <person name="Gugger P.F."/>
            <person name="Sherman R."/>
            <person name="Stevens K."/>
            <person name="Langley C.H."/>
            <person name="Pellegrini M."/>
            <person name="Salzberg S.L."/>
        </authorList>
    </citation>
    <scope>NUCLEOTIDE SEQUENCE [LARGE SCALE GENOMIC DNA]</scope>
    <source>
        <strain evidence="13 14">cv. SW786</strain>
    </source>
</reference>
<feature type="compositionally biased region" description="Polar residues" evidence="11">
    <location>
        <begin position="71"/>
        <end position="89"/>
    </location>
</feature>
<feature type="region of interest" description="Disordered" evidence="11">
    <location>
        <begin position="59"/>
        <end position="91"/>
    </location>
</feature>
<dbReference type="Gramene" id="QL10p064515:mrna">
    <property type="protein sequence ID" value="QL10p064515:mrna"/>
    <property type="gene ID" value="QL10p064515"/>
</dbReference>
<dbReference type="Gene3D" id="3.40.50.300">
    <property type="entry name" value="P-loop containing nucleotide triphosphate hydrolases"/>
    <property type="match status" value="1"/>
</dbReference>
<dbReference type="Gene3D" id="1.10.8.430">
    <property type="entry name" value="Helical domain of apoptotic protease-activating factors"/>
    <property type="match status" value="1"/>
</dbReference>
<dbReference type="InterPro" id="IPR042197">
    <property type="entry name" value="Apaf_helical"/>
</dbReference>
<dbReference type="PANTHER" id="PTHR36766">
    <property type="entry name" value="PLANT BROAD-SPECTRUM MILDEW RESISTANCE PROTEIN RPW8"/>
    <property type="match status" value="1"/>
</dbReference>
<dbReference type="EMBL" id="LRBV02000010">
    <property type="status" value="NOT_ANNOTATED_CDS"/>
    <property type="molecule type" value="Genomic_DNA"/>
</dbReference>
<evidence type="ECO:0000313" key="13">
    <source>
        <dbReference type="EnsemblPlants" id="QL10p064515:mrna"/>
    </source>
</evidence>
<dbReference type="GO" id="GO:0008270">
    <property type="term" value="F:zinc ion binding"/>
    <property type="evidence" value="ECO:0007669"/>
    <property type="project" value="UniProtKB-KW"/>
</dbReference>
<sequence length="1319" mass="151884">MGRQRDQFWDYAEKLNDRFKCNYCGRDFPGGASRIKAHLAGVPGHDIVACNAVPQDVQEKAQATRKKREAQVTQGTNKKLKSVPNSTPKSKTKVEEEYRAEIILNDVVDRIIANVSSLATEHIDFDLSFKVELINLLETLFKIKFVLGDAQKRQSSDESMRIWLTNLRDEAYDADNVLDKFSYESFLQKVQIQNQMMDQVCNFSLCNLDKVKKIKPLLDKILNDVADSGLRMELANSIPKISLGMNIDPLLNDSEFVGRKQDIKKIVNLLISSSNQHVISVFPIVGMAGIGKTTLAELVYNNELIKKHFDVLAWVNVGKNFDVEGILRDILKSLGEEELDDLEYDEVRERCAEILGGGKYLLILDDVQNEDPKKWDTLKGNLLEFNSNTGNNIVITTRSDNVGQIMKIHPPHHLEKLSKDDCWSIMKKRTFIDGRIPLTLDLEVIGREIAKRCGGVPLAARILGGTMCFQFEKNKWLEIQNNKIWDLLEEDNSDMFPVLKLCLDLLPTPSLKRCFAYCAIFPKDYDMKKDEVIQCWMAEGFLLTKEANMETEDIGNMYFNILLATSFFQNARKDAYCNIISCKMHDLVHDFALSISKFETLILEEDSVDDGSSIQHLFARLDGKTTLGSSFSEVDLTKLRTLISKNFNFDIMLSNFKCLRVLKLFGDSIIELPDSIEQLIHLRLLHISYSKIEVLLPKSITKLYNLQTLRIEGFLHGLPEDLSNLINLRHIHIYWDCDYDIKTPKNMSMLTCLQTLLFFGVGSEDGYRITELGALKNLKGEIEIKNLEYVKDEEEAKSAKLKEKEIFKLGLYWSFDREEEDDMYDDEKVLEGLQPHPNLKSLTIYEYRGKKFPSWVGLSSLYHNLIEISLRSCRECEEVPTLGQLPCLRVLEIYGMGKVRCIGSEFYFYSDGSYRNTTTLLFPALRRLKLGWMVSLEEWKDAKELTTVDEVFFVFPCLEELTLRSCYKLRDLPESLHTCVSLQKLVVLDCPKLRSLPGVPSIIRWGIEDLPSGLQCIEYRLPSTSSIHPPSLQKLKLARCDYLLLDQIQYFIALKILWIQGFHEIGALPEWLGNLSSLQRLYIVNCQDLVHLPTEEAMRRLTQLKTLIIYCCPRFEERIKISHVPWVEINAELTQKDSKKFAFGKIINLMTTDAQALQLLLHGSPALNSLPNEIQPFSALEELKIQNFNGMEALPNWLGNLSCLQKLSLYYCKKLMYLPILHLTDLKHLHIARCPNLEKRCVEESRAEWLQMPHIRNIKINEKYIKGKDSEDSEDFDDSEYEEVEYDDSEYEESDDSEDDRDDYLQEDYIWGNDQVDDN</sequence>
<dbReference type="Pfam" id="PF23559">
    <property type="entry name" value="WHD_DRP"/>
    <property type="match status" value="1"/>
</dbReference>
<dbReference type="Gene3D" id="3.80.10.10">
    <property type="entry name" value="Ribonuclease Inhibitor"/>
    <property type="match status" value="4"/>
</dbReference>
<evidence type="ECO:0000259" key="12">
    <source>
        <dbReference type="PROSITE" id="PS50808"/>
    </source>
</evidence>
<keyword evidence="14" id="KW-1185">Reference proteome</keyword>
<dbReference type="PRINTS" id="PR00364">
    <property type="entry name" value="DISEASERSIST"/>
</dbReference>
<evidence type="ECO:0000256" key="9">
    <source>
        <dbReference type="PROSITE-ProRule" id="PRU00027"/>
    </source>
</evidence>
<dbReference type="CDD" id="cd00009">
    <property type="entry name" value="AAA"/>
    <property type="match status" value="1"/>
</dbReference>
<feature type="domain" description="BED-type" evidence="12">
    <location>
        <begin position="3"/>
        <end position="57"/>
    </location>
</feature>
<feature type="coiled-coil region" evidence="10">
    <location>
        <begin position="775"/>
        <end position="804"/>
    </location>
</feature>
<dbReference type="SUPFAM" id="SSF52540">
    <property type="entry name" value="P-loop containing nucleoside triphosphate hydrolases"/>
    <property type="match status" value="1"/>
</dbReference>
<dbReference type="Gene3D" id="1.10.10.10">
    <property type="entry name" value="Winged helix-like DNA-binding domain superfamily/Winged helix DNA-binding domain"/>
    <property type="match status" value="1"/>
</dbReference>
<dbReference type="InterPro" id="IPR003656">
    <property type="entry name" value="Znf_BED"/>
</dbReference>
<proteinExistence type="predicted"/>
<reference evidence="13" key="2">
    <citation type="submission" date="2021-01" db="UniProtKB">
        <authorList>
            <consortium name="EnsemblPlants"/>
        </authorList>
    </citation>
    <scope>IDENTIFICATION</scope>
</reference>
<accession>A0A7N2MTP9</accession>
<keyword evidence="5 9" id="KW-0863">Zinc-finger</keyword>
<dbReference type="PROSITE" id="PS50808">
    <property type="entry name" value="ZF_BED"/>
    <property type="match status" value="1"/>
</dbReference>
<dbReference type="GO" id="GO:0003677">
    <property type="term" value="F:DNA binding"/>
    <property type="evidence" value="ECO:0007669"/>
    <property type="project" value="InterPro"/>
</dbReference>
<organism evidence="13 14">
    <name type="scientific">Quercus lobata</name>
    <name type="common">Valley oak</name>
    <dbReference type="NCBI Taxonomy" id="97700"/>
    <lineage>
        <taxon>Eukaryota</taxon>
        <taxon>Viridiplantae</taxon>
        <taxon>Streptophyta</taxon>
        <taxon>Embryophyta</taxon>
        <taxon>Tracheophyta</taxon>
        <taxon>Spermatophyta</taxon>
        <taxon>Magnoliopsida</taxon>
        <taxon>eudicotyledons</taxon>
        <taxon>Gunneridae</taxon>
        <taxon>Pentapetalae</taxon>
        <taxon>rosids</taxon>
        <taxon>fabids</taxon>
        <taxon>Fagales</taxon>
        <taxon>Fagaceae</taxon>
        <taxon>Quercus</taxon>
    </lineage>
</organism>
<dbReference type="InterPro" id="IPR032675">
    <property type="entry name" value="LRR_dom_sf"/>
</dbReference>
<feature type="compositionally biased region" description="Acidic residues" evidence="11">
    <location>
        <begin position="1271"/>
        <end position="1306"/>
    </location>
</feature>
<keyword evidence="3" id="KW-0677">Repeat</keyword>
<dbReference type="SUPFAM" id="SSF52047">
    <property type="entry name" value="RNI-like"/>
    <property type="match status" value="1"/>
</dbReference>
<evidence type="ECO:0000313" key="14">
    <source>
        <dbReference type="Proteomes" id="UP000594261"/>
    </source>
</evidence>
<evidence type="ECO:0000256" key="2">
    <source>
        <dbReference type="ARBA" id="ARBA00022723"/>
    </source>
</evidence>